<comment type="caution">
    <text evidence="3">The sequence shown here is derived from an EMBL/GenBank/DDBJ whole genome shotgun (WGS) entry which is preliminary data.</text>
</comment>
<feature type="region of interest" description="Disordered" evidence="1">
    <location>
        <begin position="88"/>
        <end position="132"/>
    </location>
</feature>
<name>A0A8T0MWJ5_PANVG</name>
<feature type="transmembrane region" description="Helical" evidence="2">
    <location>
        <begin position="61"/>
        <end position="86"/>
    </location>
</feature>
<dbReference type="AlphaFoldDB" id="A0A8T0MWJ5"/>
<organism evidence="3 4">
    <name type="scientific">Panicum virgatum</name>
    <name type="common">Blackwell switchgrass</name>
    <dbReference type="NCBI Taxonomy" id="38727"/>
    <lineage>
        <taxon>Eukaryota</taxon>
        <taxon>Viridiplantae</taxon>
        <taxon>Streptophyta</taxon>
        <taxon>Embryophyta</taxon>
        <taxon>Tracheophyta</taxon>
        <taxon>Spermatophyta</taxon>
        <taxon>Magnoliopsida</taxon>
        <taxon>Liliopsida</taxon>
        <taxon>Poales</taxon>
        <taxon>Poaceae</taxon>
        <taxon>PACMAD clade</taxon>
        <taxon>Panicoideae</taxon>
        <taxon>Panicodae</taxon>
        <taxon>Paniceae</taxon>
        <taxon>Panicinae</taxon>
        <taxon>Panicum</taxon>
        <taxon>Panicum sect. Hiantes</taxon>
    </lineage>
</organism>
<feature type="compositionally biased region" description="Basic residues" evidence="1">
    <location>
        <begin position="115"/>
        <end position="132"/>
    </location>
</feature>
<evidence type="ECO:0000313" key="3">
    <source>
        <dbReference type="EMBL" id="KAG2539136.1"/>
    </source>
</evidence>
<feature type="region of interest" description="Disordered" evidence="1">
    <location>
        <begin position="31"/>
        <end position="51"/>
    </location>
</feature>
<dbReference type="Proteomes" id="UP000823388">
    <property type="component" value="Chromosome 9N"/>
</dbReference>
<dbReference type="EMBL" id="CM029054">
    <property type="protein sequence ID" value="KAG2539136.1"/>
    <property type="molecule type" value="Genomic_DNA"/>
</dbReference>
<reference evidence="3" key="1">
    <citation type="submission" date="2020-05" db="EMBL/GenBank/DDBJ databases">
        <title>WGS assembly of Panicum virgatum.</title>
        <authorList>
            <person name="Lovell J.T."/>
            <person name="Jenkins J."/>
            <person name="Shu S."/>
            <person name="Juenger T.E."/>
            <person name="Schmutz J."/>
        </authorList>
    </citation>
    <scope>NUCLEOTIDE SEQUENCE</scope>
    <source>
        <strain evidence="3">AP13</strain>
    </source>
</reference>
<protein>
    <submittedName>
        <fullName evidence="3">Uncharacterized protein</fullName>
    </submittedName>
</protein>
<keyword evidence="2" id="KW-1133">Transmembrane helix</keyword>
<proteinExistence type="predicted"/>
<gene>
    <name evidence="3" type="ORF">PVAP13_9NG362214</name>
</gene>
<sequence>MIRRRRQLTPRVALVAAPAASMRPHLICSLPSHSSRSSDISESRSQRAAKGPLERAGLAGLAAAAVLAAALLLLLLLCSASLRRLWAGGSPSRRRGVRRRTATCSTGIGCGPRVLHTRRPAPRRRRARGSGS</sequence>
<evidence type="ECO:0000256" key="1">
    <source>
        <dbReference type="SAM" id="MobiDB-lite"/>
    </source>
</evidence>
<keyword evidence="2" id="KW-0472">Membrane</keyword>
<accession>A0A8T0MWJ5</accession>
<feature type="compositionally biased region" description="Basic residues" evidence="1">
    <location>
        <begin position="92"/>
        <end position="101"/>
    </location>
</feature>
<evidence type="ECO:0000313" key="4">
    <source>
        <dbReference type="Proteomes" id="UP000823388"/>
    </source>
</evidence>
<keyword evidence="4" id="KW-1185">Reference proteome</keyword>
<evidence type="ECO:0000256" key="2">
    <source>
        <dbReference type="SAM" id="Phobius"/>
    </source>
</evidence>
<keyword evidence="2" id="KW-0812">Transmembrane</keyword>